<evidence type="ECO:0000259" key="9">
    <source>
        <dbReference type="PROSITE" id="PS50157"/>
    </source>
</evidence>
<dbReference type="PANTHER" id="PTHR16515:SF66">
    <property type="entry name" value="C2H2-TYPE DOMAIN-CONTAINING PROTEIN"/>
    <property type="match status" value="1"/>
</dbReference>
<feature type="domain" description="C2H2-type" evidence="9">
    <location>
        <begin position="654"/>
        <end position="682"/>
    </location>
</feature>
<dbReference type="InterPro" id="IPR013087">
    <property type="entry name" value="Znf_C2H2_type"/>
</dbReference>
<reference evidence="10 11" key="1">
    <citation type="submission" date="2020-02" db="EMBL/GenBank/DDBJ databases">
        <authorList>
            <person name="Ferguson B K."/>
        </authorList>
    </citation>
    <scope>NUCLEOTIDE SEQUENCE [LARGE SCALE GENOMIC DNA]</scope>
</reference>
<organism evidence="10 11">
    <name type="scientific">Trichogramma brassicae</name>
    <dbReference type="NCBI Taxonomy" id="86971"/>
    <lineage>
        <taxon>Eukaryota</taxon>
        <taxon>Metazoa</taxon>
        <taxon>Ecdysozoa</taxon>
        <taxon>Arthropoda</taxon>
        <taxon>Hexapoda</taxon>
        <taxon>Insecta</taxon>
        <taxon>Pterygota</taxon>
        <taxon>Neoptera</taxon>
        <taxon>Endopterygota</taxon>
        <taxon>Hymenoptera</taxon>
        <taxon>Apocrita</taxon>
        <taxon>Proctotrupomorpha</taxon>
        <taxon>Chalcidoidea</taxon>
        <taxon>Trichogrammatidae</taxon>
        <taxon>Trichogramma</taxon>
    </lineage>
</organism>
<dbReference type="InterPro" id="IPR050331">
    <property type="entry name" value="Zinc_finger"/>
</dbReference>
<feature type="region of interest" description="Disordered" evidence="8">
    <location>
        <begin position="38"/>
        <end position="72"/>
    </location>
</feature>
<dbReference type="GO" id="GO:0005634">
    <property type="term" value="C:nucleus"/>
    <property type="evidence" value="ECO:0007669"/>
    <property type="project" value="UniProtKB-SubCell"/>
</dbReference>
<dbReference type="FunFam" id="3.30.160.60:FF:000446">
    <property type="entry name" value="Zinc finger protein"/>
    <property type="match status" value="2"/>
</dbReference>
<feature type="domain" description="C2H2-type" evidence="9">
    <location>
        <begin position="683"/>
        <end position="711"/>
    </location>
</feature>
<feature type="domain" description="C2H2-type" evidence="9">
    <location>
        <begin position="438"/>
        <end position="466"/>
    </location>
</feature>
<feature type="domain" description="C2H2-type" evidence="9">
    <location>
        <begin position="712"/>
        <end position="740"/>
    </location>
</feature>
<evidence type="ECO:0000256" key="7">
    <source>
        <dbReference type="PROSITE-ProRule" id="PRU00042"/>
    </source>
</evidence>
<feature type="domain" description="C2H2-type" evidence="9">
    <location>
        <begin position="741"/>
        <end position="766"/>
    </location>
</feature>
<keyword evidence="2" id="KW-0479">Metal-binding</keyword>
<evidence type="ECO:0000256" key="1">
    <source>
        <dbReference type="ARBA" id="ARBA00004123"/>
    </source>
</evidence>
<dbReference type="SUPFAM" id="SSF57667">
    <property type="entry name" value="beta-beta-alpha zinc fingers"/>
    <property type="match status" value="6"/>
</dbReference>
<dbReference type="PANTHER" id="PTHR16515">
    <property type="entry name" value="PR DOMAIN ZINC FINGER PROTEIN"/>
    <property type="match status" value="1"/>
</dbReference>
<dbReference type="EMBL" id="CADCXV010001494">
    <property type="protein sequence ID" value="CAB0044846.1"/>
    <property type="molecule type" value="Genomic_DNA"/>
</dbReference>
<evidence type="ECO:0000313" key="10">
    <source>
        <dbReference type="EMBL" id="CAB0044846.1"/>
    </source>
</evidence>
<feature type="domain" description="C2H2-type" evidence="9">
    <location>
        <begin position="409"/>
        <end position="437"/>
    </location>
</feature>
<dbReference type="InterPro" id="IPR036397">
    <property type="entry name" value="RNaseH_sf"/>
</dbReference>
<evidence type="ECO:0000256" key="3">
    <source>
        <dbReference type="ARBA" id="ARBA00022737"/>
    </source>
</evidence>
<dbReference type="Gene3D" id="3.30.420.10">
    <property type="entry name" value="Ribonuclease H-like superfamily/Ribonuclease H"/>
    <property type="match status" value="1"/>
</dbReference>
<evidence type="ECO:0000256" key="5">
    <source>
        <dbReference type="ARBA" id="ARBA00022833"/>
    </source>
</evidence>
<dbReference type="OrthoDB" id="8685330at2759"/>
<evidence type="ECO:0000256" key="2">
    <source>
        <dbReference type="ARBA" id="ARBA00022723"/>
    </source>
</evidence>
<dbReference type="AlphaFoldDB" id="A0A6H5J8C8"/>
<dbReference type="PROSITE" id="PS00028">
    <property type="entry name" value="ZINC_FINGER_C2H2_1"/>
    <property type="match status" value="11"/>
</dbReference>
<dbReference type="PROSITE" id="PS50157">
    <property type="entry name" value="ZINC_FINGER_C2H2_2"/>
    <property type="match status" value="11"/>
</dbReference>
<keyword evidence="4 7" id="KW-0863">Zinc-finger</keyword>
<accession>A0A6H5J8C8</accession>
<dbReference type="GO" id="GO:0003677">
    <property type="term" value="F:DNA binding"/>
    <property type="evidence" value="ECO:0007669"/>
    <property type="project" value="UniProtKB-KW"/>
</dbReference>
<keyword evidence="5" id="KW-0862">Zinc</keyword>
<sequence>MIASYVGANHRDWDKHLHELRHAMNTAVQSSTRVSPAFLNYGRHPRPVKSLRREVEPRPSNTGKSTKPCGSTVFRDSMRFATSCETSPGQGARARQARHYNRGRKDVRFTEGDLVMRRTHHLSVGADGFNKKLGERYEGPVKVLKVLSPSVYVVETPNDRRVAKVDVNDLKRYIQPRKTDTQIACTERVLQVQCCSDPESPRSVPVGVPSVRRAVSTTARSFVPFPLYLASRTLVGDEHPLVWRVVHRQSRPGRGEVDTGGVHGEATVTDSVEIVSEFETEDVKLDVNSLVASNCNNSNGDVKVNEEKIPKIEDIVFVDVLNLDDDDDDYEPPVFHRSNRINEVQTNNTEFVKCDLCKKSISSKNLQNHIDAVHNGVRPHKCDECGKAFGKKKLLERHTNGVHKQIRNFTCGQCQKSFTQKCDLKRHVLEVHQDFRPHKCTLCPNTYKKSSTLALHIAKVHRDENTDDATTNCTKTSATVVKINDAQSQSIGDDKVVVLGDFYSCGECDKKYILERMLRDHARRAHGKLPEATHRCPVCETGFAERKALEAHFRSVHEGIKPHACQHCSKTYNRRHQLKQHVEATHLGLRPHECPECGKRFGLKLGLKRHRAEVHRGLRPYRCELCPPGRDKAFRQPSQLREHVDTAHRGIRRFECADCGKRFGKKPHLRVHLVTVHLGHRAHKCAECAKAFGQIGDLRKHVDAIHRGMRPYACEQCERSYGQKSHLTHHVNAVHYGAKPHLCPVCCKAFSARTVIRRHFKAMHKGLVLEELEKNRVKLEQLEKCD</sequence>
<keyword evidence="3" id="KW-0677">Repeat</keyword>
<feature type="domain" description="C2H2-type" evidence="9">
    <location>
        <begin position="534"/>
        <end position="562"/>
    </location>
</feature>
<feature type="domain" description="C2H2-type" evidence="9">
    <location>
        <begin position="380"/>
        <end position="408"/>
    </location>
</feature>
<feature type="domain" description="C2H2-type" evidence="9">
    <location>
        <begin position="563"/>
        <end position="591"/>
    </location>
</feature>
<feature type="compositionally biased region" description="Polar residues" evidence="8">
    <location>
        <begin position="59"/>
        <end position="69"/>
    </location>
</feature>
<proteinExistence type="predicted"/>
<dbReference type="GO" id="GO:0010468">
    <property type="term" value="P:regulation of gene expression"/>
    <property type="evidence" value="ECO:0007669"/>
    <property type="project" value="TreeGrafter"/>
</dbReference>
<comment type="subcellular location">
    <subcellularLocation>
        <location evidence="1">Nucleus</location>
    </subcellularLocation>
</comment>
<dbReference type="GO" id="GO:0008270">
    <property type="term" value="F:zinc ion binding"/>
    <property type="evidence" value="ECO:0007669"/>
    <property type="project" value="UniProtKB-KW"/>
</dbReference>
<protein>
    <recommendedName>
        <fullName evidence="9">C2H2-type domain-containing protein</fullName>
    </recommendedName>
</protein>
<gene>
    <name evidence="10" type="ORF">TBRA_LOCUS16425</name>
</gene>
<feature type="domain" description="C2H2-type" evidence="9">
    <location>
        <begin position="503"/>
        <end position="526"/>
    </location>
</feature>
<evidence type="ECO:0000256" key="8">
    <source>
        <dbReference type="SAM" id="MobiDB-lite"/>
    </source>
</evidence>
<dbReference type="InterPro" id="IPR036236">
    <property type="entry name" value="Znf_C2H2_sf"/>
</dbReference>
<evidence type="ECO:0000256" key="6">
    <source>
        <dbReference type="ARBA" id="ARBA00023242"/>
    </source>
</evidence>
<feature type="domain" description="C2H2-type" evidence="9">
    <location>
        <begin position="592"/>
        <end position="620"/>
    </location>
</feature>
<keyword evidence="11" id="KW-1185">Reference proteome</keyword>
<dbReference type="SMART" id="SM00355">
    <property type="entry name" value="ZnF_C2H2"/>
    <property type="match status" value="13"/>
</dbReference>
<name>A0A6H5J8C8_9HYME</name>
<keyword evidence="6" id="KW-0539">Nucleus</keyword>
<dbReference type="Pfam" id="PF00096">
    <property type="entry name" value="zf-C2H2"/>
    <property type="match status" value="4"/>
</dbReference>
<dbReference type="FunFam" id="3.30.160.60:FF:000100">
    <property type="entry name" value="Zinc finger 45-like"/>
    <property type="match status" value="2"/>
</dbReference>
<dbReference type="Proteomes" id="UP000479190">
    <property type="component" value="Unassembled WGS sequence"/>
</dbReference>
<dbReference type="Gene3D" id="3.30.160.60">
    <property type="entry name" value="Classic Zinc Finger"/>
    <property type="match status" value="8"/>
</dbReference>
<evidence type="ECO:0000313" key="11">
    <source>
        <dbReference type="Proteomes" id="UP000479190"/>
    </source>
</evidence>
<evidence type="ECO:0000256" key="4">
    <source>
        <dbReference type="ARBA" id="ARBA00022771"/>
    </source>
</evidence>